<reference evidence="1 2" key="1">
    <citation type="submission" date="2020-12" db="EMBL/GenBank/DDBJ databases">
        <title>Metabolic potential, ecology and presence of endohyphal bacteria is reflected in genomic diversity of Mucoromycotina.</title>
        <authorList>
            <person name="Muszewska A."/>
            <person name="Okrasinska A."/>
            <person name="Steczkiewicz K."/>
            <person name="Drgas O."/>
            <person name="Orlowska M."/>
            <person name="Perlinska-Lenart U."/>
            <person name="Aleksandrzak-Piekarczyk T."/>
            <person name="Szatraj K."/>
            <person name="Zielenkiewicz U."/>
            <person name="Pilsyk S."/>
            <person name="Malc E."/>
            <person name="Mieczkowski P."/>
            <person name="Kruszewska J.S."/>
            <person name="Biernat P."/>
            <person name="Pawlowska J."/>
        </authorList>
    </citation>
    <scope>NUCLEOTIDE SEQUENCE [LARGE SCALE GENOMIC DNA]</scope>
    <source>
        <strain evidence="1 2">CBS 142.35</strain>
    </source>
</reference>
<proteinExistence type="predicted"/>
<organism evidence="1 2">
    <name type="scientific">Circinella minor</name>
    <dbReference type="NCBI Taxonomy" id="1195481"/>
    <lineage>
        <taxon>Eukaryota</taxon>
        <taxon>Fungi</taxon>
        <taxon>Fungi incertae sedis</taxon>
        <taxon>Mucoromycota</taxon>
        <taxon>Mucoromycotina</taxon>
        <taxon>Mucoromycetes</taxon>
        <taxon>Mucorales</taxon>
        <taxon>Lichtheimiaceae</taxon>
        <taxon>Circinella</taxon>
    </lineage>
</organism>
<comment type="caution">
    <text evidence="1">The sequence shown here is derived from an EMBL/GenBank/DDBJ whole genome shotgun (WGS) entry which is preliminary data.</text>
</comment>
<dbReference type="EMBL" id="JAEPRB010000069">
    <property type="protein sequence ID" value="KAG2223065.1"/>
    <property type="molecule type" value="Genomic_DNA"/>
</dbReference>
<evidence type="ECO:0000313" key="2">
    <source>
        <dbReference type="Proteomes" id="UP000646827"/>
    </source>
</evidence>
<gene>
    <name evidence="1" type="ORF">INT45_008266</name>
</gene>
<sequence length="646" mass="74301">MTSAVAIASVLRDDIPNDLVYNSLKQAAMDATTTVSNVSALVRMTLLSLAQHNISIIKRDDVQLKKEKSGFDIMKILPKSFTIRNRESLNNINKIMSHHLGNKKDNYNDTIHPLWADLIFKKSDLPSTGDGSSITTATAVKEFNTNLQNMWSGTNIYAKSQRYLIRILLRVHLAPEREQKTIILERFNNNSTTGGIGAKAEKDKVRVGKYKNKLTSIILQAIVSPHNIHSVPINPTIMYETLTPDKDGIPQGPFEVTPVGTHEAITSSYAARKNGDLMWWSFFDKEEVILLCNRHKLLFANRMIARPDKTVSILGLIKDGHIPVVSEYETRRKKNRKKKKKMKSKGVHVAKEYVGKTLQQLQQQFMDYVEDMINKMTAARDILKTQFREATEEWYRTKTERSKSHGTIKRLLSQKLKGQVYAKREKNHLLKLARRHIKDWRSSKYNLNKAIENHSTTGALPVDFHLKMKVAYGTTDYGHVVLAQTVPLINDDVQLHEQLQEHQLEETYQTIQQPRQSDRHCLWVIQTCAGHDSIRLTDQPLSDQQIEQLRLKLTNEIKFTKKEYSTDDLKLAKPFSITHEQVDEESFSDHVCKVQVRHPLLFMDHLRALIFFPFPHFIPQELYKHRNFELSIKGGPVKNLNCVVTK</sequence>
<protein>
    <submittedName>
        <fullName evidence="1">Uncharacterized protein</fullName>
    </submittedName>
</protein>
<dbReference type="Proteomes" id="UP000646827">
    <property type="component" value="Unassembled WGS sequence"/>
</dbReference>
<evidence type="ECO:0000313" key="1">
    <source>
        <dbReference type="EMBL" id="KAG2223065.1"/>
    </source>
</evidence>
<name>A0A8H7S6K3_9FUNG</name>
<dbReference type="OrthoDB" id="2447097at2759"/>
<accession>A0A8H7S6K3</accession>
<keyword evidence="2" id="KW-1185">Reference proteome</keyword>
<dbReference type="AlphaFoldDB" id="A0A8H7S6K3"/>